<sequence>MKRLLIVLIVCIVLLVASAGCVGTPSVGTPVYTEDGTTVYQNVDGSHYAVDEEGNEAWVNPDGSYSGKTTDGSTVTGSKGGDVNYQGTDGSSVVGNQQSGTAVTEDGSTMTWTTDANGVVHYTIVDKQTGETHTYSSAGGMYMPSGFTY</sequence>
<dbReference type="AlphaFoldDB" id="A0AAE4S9K8"/>
<keyword evidence="2" id="KW-1185">Reference proteome</keyword>
<accession>A0AAE4S9K8</accession>
<organism evidence="1 2">
    <name type="scientific">Methanorbis furvi</name>
    <dbReference type="NCBI Taxonomy" id="3028299"/>
    <lineage>
        <taxon>Archaea</taxon>
        <taxon>Methanobacteriati</taxon>
        <taxon>Methanobacteriota</taxon>
        <taxon>Stenosarchaea group</taxon>
        <taxon>Methanomicrobia</taxon>
        <taxon>Methanomicrobiales</taxon>
        <taxon>Methanocorpusculaceae</taxon>
        <taxon>Methanorbis</taxon>
    </lineage>
</organism>
<reference evidence="1" key="1">
    <citation type="submission" date="2023-06" db="EMBL/GenBank/DDBJ databases">
        <title>Genome sequence of Methancorpusculaceae sp. Ag1.</title>
        <authorList>
            <person name="Protasov E."/>
            <person name="Platt K."/>
            <person name="Poehlein A."/>
            <person name="Daniel R."/>
            <person name="Brune A."/>
        </authorList>
    </citation>
    <scope>NUCLEOTIDE SEQUENCE</scope>
    <source>
        <strain evidence="1">Ag1</strain>
    </source>
</reference>
<dbReference type="RefSeq" id="WP_338093638.1">
    <property type="nucleotide sequence ID" value="NZ_JAWDKA010000002.1"/>
</dbReference>
<dbReference type="EMBL" id="JAWDKA010000002">
    <property type="protein sequence ID" value="MDV0441246.1"/>
    <property type="molecule type" value="Genomic_DNA"/>
</dbReference>
<evidence type="ECO:0000313" key="1">
    <source>
        <dbReference type="EMBL" id="MDV0441246.1"/>
    </source>
</evidence>
<comment type="caution">
    <text evidence="1">The sequence shown here is derived from an EMBL/GenBank/DDBJ whole genome shotgun (WGS) entry which is preliminary data.</text>
</comment>
<dbReference type="PROSITE" id="PS51257">
    <property type="entry name" value="PROKAR_LIPOPROTEIN"/>
    <property type="match status" value="1"/>
</dbReference>
<name>A0AAE4S9K8_9EURY</name>
<evidence type="ECO:0000313" key="2">
    <source>
        <dbReference type="Proteomes" id="UP001273136"/>
    </source>
</evidence>
<gene>
    <name evidence="1" type="ORF">McpAg1_04270</name>
</gene>
<protein>
    <submittedName>
        <fullName evidence="1">Uncharacterized protein</fullName>
    </submittedName>
</protein>
<proteinExistence type="predicted"/>
<dbReference type="Proteomes" id="UP001273136">
    <property type="component" value="Unassembled WGS sequence"/>
</dbReference>